<dbReference type="GO" id="GO:0008745">
    <property type="term" value="F:N-acetylmuramoyl-L-alanine amidase activity"/>
    <property type="evidence" value="ECO:0007669"/>
    <property type="project" value="InterPro"/>
</dbReference>
<dbReference type="InterPro" id="IPR036505">
    <property type="entry name" value="Amidase/PGRP_sf"/>
</dbReference>
<dbReference type="InterPro" id="IPR002477">
    <property type="entry name" value="Peptidoglycan-bd-like"/>
</dbReference>
<accession>A0A8S5RRN9</accession>
<evidence type="ECO:0000259" key="1">
    <source>
        <dbReference type="Pfam" id="PF01471"/>
    </source>
</evidence>
<dbReference type="Pfam" id="PF01471">
    <property type="entry name" value="PG_binding_1"/>
    <property type="match status" value="1"/>
</dbReference>
<dbReference type="InterPro" id="IPR036365">
    <property type="entry name" value="PGBD-like_sf"/>
</dbReference>
<dbReference type="Gene3D" id="3.40.80.10">
    <property type="entry name" value="Peptidoglycan recognition protein-like"/>
    <property type="match status" value="2"/>
</dbReference>
<organism evidence="2">
    <name type="scientific">Siphoviridae sp. ctKy93</name>
    <dbReference type="NCBI Taxonomy" id="2827569"/>
    <lineage>
        <taxon>Viruses</taxon>
        <taxon>Duplodnaviria</taxon>
        <taxon>Heunggongvirae</taxon>
        <taxon>Uroviricota</taxon>
        <taxon>Caudoviricetes</taxon>
    </lineage>
</organism>
<sequence>MEYNITQSLMTNNPRYKIQTKRNKHAYMQHSTGAPGVKAKDLINRWNRNSAQAEVEFIIDETGIYQIMPIGIKTWHCGGSANNTHVGCEICEPENARFIDVNWLVLSYGGKNNTKYAVTMLQKELNAWGYKVDIDGSFGPATKSVVVAFQKGNGLKQDGSVGLATLHALQKRQDSFMSYNVKENQAYFEDVYRKAIFTCAYVLNRLWVKNVDKNTIVSHAEGYKLGIASNHADIGHFAILHGKTMDDFRKDVKIYFDEGKLPYEQLSDDDLAWNIGCRKGIFQSANKNKAVTQCQLASILYNIGVIE</sequence>
<feature type="domain" description="Peptidoglycan binding-like" evidence="1">
    <location>
        <begin position="117"/>
        <end position="169"/>
    </location>
</feature>
<proteinExistence type="predicted"/>
<evidence type="ECO:0000313" key="2">
    <source>
        <dbReference type="EMBL" id="DAE92027.1"/>
    </source>
</evidence>
<dbReference type="SUPFAM" id="SSF47090">
    <property type="entry name" value="PGBD-like"/>
    <property type="match status" value="1"/>
</dbReference>
<name>A0A8S5RRN9_9CAUD</name>
<reference evidence="2" key="1">
    <citation type="journal article" date="2021" name="Proc. Natl. Acad. Sci. U.S.A.">
        <title>A Catalog of Tens of Thousands of Viruses from Human Metagenomes Reveals Hidden Associations with Chronic Diseases.</title>
        <authorList>
            <person name="Tisza M.J."/>
            <person name="Buck C.B."/>
        </authorList>
    </citation>
    <scope>NUCLEOTIDE SEQUENCE</scope>
    <source>
        <strain evidence="2">CtKy93</strain>
    </source>
</reference>
<dbReference type="EMBL" id="BK057793">
    <property type="protein sequence ID" value="DAE92027.1"/>
    <property type="molecule type" value="Genomic_DNA"/>
</dbReference>
<dbReference type="SUPFAM" id="SSF55846">
    <property type="entry name" value="N-acetylmuramoyl-L-alanine amidase-like"/>
    <property type="match status" value="1"/>
</dbReference>
<protein>
    <submittedName>
        <fullName evidence="2">Lysozyme family protein</fullName>
    </submittedName>
</protein>
<dbReference type="GO" id="GO:0009253">
    <property type="term" value="P:peptidoglycan catabolic process"/>
    <property type="evidence" value="ECO:0007669"/>
    <property type="project" value="InterPro"/>
</dbReference>